<sequence>MGFKLFYGVFPRGFFTYPQMWFKPFYGGFPRGFFTYPRMGFKPFYGGFPRSFSTYPRRVFKLFYGVFPRGFFMYLRLGFKLFMGFFRGVSIIFAYADDRDIRESEHQEDQISLHPSMTRVAKLDSKGALSSVCSIIAERLKTIPESASRTIHLTLTFRACVSSYFYVLVPVHLLQLKSFHYT</sequence>
<accession>A0AAV4RHY5</accession>
<reference evidence="1 2" key="1">
    <citation type="submission" date="2021-06" db="EMBL/GenBank/DDBJ databases">
        <title>Caerostris darwini draft genome.</title>
        <authorList>
            <person name="Kono N."/>
            <person name="Arakawa K."/>
        </authorList>
    </citation>
    <scope>NUCLEOTIDE SEQUENCE [LARGE SCALE GENOMIC DNA]</scope>
</reference>
<name>A0AAV4RHY5_9ARAC</name>
<protein>
    <submittedName>
        <fullName evidence="1">Uncharacterized protein</fullName>
    </submittedName>
</protein>
<gene>
    <name evidence="1" type="ORF">CDAR_18661</name>
</gene>
<keyword evidence="2" id="KW-1185">Reference proteome</keyword>
<proteinExistence type="predicted"/>
<dbReference type="Proteomes" id="UP001054837">
    <property type="component" value="Unassembled WGS sequence"/>
</dbReference>
<evidence type="ECO:0000313" key="1">
    <source>
        <dbReference type="EMBL" id="GIY21523.1"/>
    </source>
</evidence>
<dbReference type="AlphaFoldDB" id="A0AAV4RHY5"/>
<comment type="caution">
    <text evidence="1">The sequence shown here is derived from an EMBL/GenBank/DDBJ whole genome shotgun (WGS) entry which is preliminary data.</text>
</comment>
<evidence type="ECO:0000313" key="2">
    <source>
        <dbReference type="Proteomes" id="UP001054837"/>
    </source>
</evidence>
<dbReference type="EMBL" id="BPLQ01006312">
    <property type="protein sequence ID" value="GIY21523.1"/>
    <property type="molecule type" value="Genomic_DNA"/>
</dbReference>
<organism evidence="1 2">
    <name type="scientific">Caerostris darwini</name>
    <dbReference type="NCBI Taxonomy" id="1538125"/>
    <lineage>
        <taxon>Eukaryota</taxon>
        <taxon>Metazoa</taxon>
        <taxon>Ecdysozoa</taxon>
        <taxon>Arthropoda</taxon>
        <taxon>Chelicerata</taxon>
        <taxon>Arachnida</taxon>
        <taxon>Araneae</taxon>
        <taxon>Araneomorphae</taxon>
        <taxon>Entelegynae</taxon>
        <taxon>Araneoidea</taxon>
        <taxon>Araneidae</taxon>
        <taxon>Caerostris</taxon>
    </lineage>
</organism>